<dbReference type="AlphaFoldDB" id="A0A8I6YV63"/>
<dbReference type="PANTHER" id="PTHR47287">
    <property type="entry name" value="C2H2 AND C2HC ZINC FINGERS SUPERFAMILY PROTEIN"/>
    <property type="match status" value="1"/>
</dbReference>
<dbReference type="KEGG" id="hvg:123413169"/>
<dbReference type="InterPro" id="IPR036236">
    <property type="entry name" value="Znf_C2H2_sf"/>
</dbReference>
<evidence type="ECO:0000256" key="2">
    <source>
        <dbReference type="ARBA" id="ARBA00022723"/>
    </source>
</evidence>
<name>A0A8I6YV63_HORVV</name>
<protein>
    <recommendedName>
        <fullName evidence="8">C2H2-type domain-containing protein</fullName>
    </recommendedName>
</protein>
<evidence type="ECO:0000256" key="7">
    <source>
        <dbReference type="SAM" id="MobiDB-lite"/>
    </source>
</evidence>
<evidence type="ECO:0000313" key="9">
    <source>
        <dbReference type="EnsemblPlants" id="HORVU.MOREX.r3.7HG0748220.1.CDS1"/>
    </source>
</evidence>
<comment type="subcellular location">
    <subcellularLocation>
        <location evidence="1">Nucleus</location>
    </subcellularLocation>
</comment>
<dbReference type="Gramene" id="HORVU.MOREX.r2.7HG0620640.1">
    <property type="protein sequence ID" value="HORVU.MOREX.r2.7HG0620640.1.CDS.1"/>
    <property type="gene ID" value="HORVU.MOREX.r2.7HG0620640"/>
</dbReference>
<evidence type="ECO:0000256" key="1">
    <source>
        <dbReference type="ARBA" id="ARBA00004123"/>
    </source>
</evidence>
<dbReference type="InterPro" id="IPR013087">
    <property type="entry name" value="Znf_C2H2_type"/>
</dbReference>
<evidence type="ECO:0000313" key="10">
    <source>
        <dbReference type="Proteomes" id="UP000011116"/>
    </source>
</evidence>
<dbReference type="PROSITE" id="PS00028">
    <property type="entry name" value="ZINC_FINGER_C2H2_1"/>
    <property type="match status" value="1"/>
</dbReference>
<keyword evidence="5" id="KW-0539">Nucleus</keyword>
<dbReference type="InterPro" id="IPR044246">
    <property type="entry name" value="ZFP3-like"/>
</dbReference>
<keyword evidence="2" id="KW-0479">Metal-binding</keyword>
<dbReference type="EnsemblPlants" id="HORVU.MOREX.r3.7HG0748220.1">
    <property type="protein sequence ID" value="HORVU.MOREX.r3.7HG0748220.1.CDS1"/>
    <property type="gene ID" value="HORVU.MOREX.r3.7HG0748220"/>
</dbReference>
<evidence type="ECO:0000256" key="6">
    <source>
        <dbReference type="PROSITE-ProRule" id="PRU00042"/>
    </source>
</evidence>
<keyword evidence="10" id="KW-1185">Reference proteome</keyword>
<reference evidence="9" key="3">
    <citation type="submission" date="2022-01" db="UniProtKB">
        <authorList>
            <consortium name="EnsemblPlants"/>
        </authorList>
    </citation>
    <scope>IDENTIFICATION</scope>
    <source>
        <strain evidence="9">subsp. vulgare</strain>
    </source>
</reference>
<dbReference type="GO" id="GO:0009788">
    <property type="term" value="P:negative regulation of abscisic acid-activated signaling pathway"/>
    <property type="evidence" value="ECO:0007669"/>
    <property type="project" value="InterPro"/>
</dbReference>
<evidence type="ECO:0000259" key="8">
    <source>
        <dbReference type="PROSITE" id="PS50157"/>
    </source>
</evidence>
<dbReference type="PANTHER" id="PTHR47287:SF15">
    <property type="entry name" value="ZINC FINGER PROTEIN 3-LIKE"/>
    <property type="match status" value="1"/>
</dbReference>
<proteinExistence type="predicted"/>
<evidence type="ECO:0000256" key="5">
    <source>
        <dbReference type="ARBA" id="ARBA00023242"/>
    </source>
</evidence>
<dbReference type="GeneID" id="123413169"/>
<keyword evidence="4" id="KW-0862">Zinc</keyword>
<evidence type="ECO:0000256" key="3">
    <source>
        <dbReference type="ARBA" id="ARBA00022771"/>
    </source>
</evidence>
<gene>
    <name evidence="9" type="primary">LOC123413169</name>
</gene>
<sequence>MAQLAVLDLTVKNSAKRNQHHPQNVRVPSKIHVPLAHLCSPDLKTMLAQLTVTHTAIREYDAQPPGASSMEQASNAHDELSLELTLAAAVGVEPAAPRFFLCAYCNRMFLTSQGLGGHQNAHKRERAVARLRRDAADDMRDSPAWKAATRMPKQPAAGGMAPKCGSSWPERDTELDLCLRL</sequence>
<dbReference type="GO" id="GO:0005634">
    <property type="term" value="C:nucleus"/>
    <property type="evidence" value="ECO:0007669"/>
    <property type="project" value="UniProtKB-SubCell"/>
</dbReference>
<dbReference type="Proteomes" id="UP000011116">
    <property type="component" value="Chromosome 7H"/>
</dbReference>
<reference evidence="9" key="2">
    <citation type="submission" date="2020-10" db="EMBL/GenBank/DDBJ databases">
        <authorList>
            <person name="Scholz U."/>
            <person name="Mascher M."/>
            <person name="Fiebig A."/>
        </authorList>
    </citation>
    <scope>NUCLEOTIDE SEQUENCE [LARGE SCALE GENOMIC DNA]</scope>
    <source>
        <strain evidence="9">cv. Morex</strain>
    </source>
</reference>
<feature type="domain" description="C2H2-type" evidence="8">
    <location>
        <begin position="100"/>
        <end position="127"/>
    </location>
</feature>
<keyword evidence="3 6" id="KW-0863">Zinc-finger</keyword>
<accession>A0A8I6YV63</accession>
<dbReference type="PROSITE" id="PS50157">
    <property type="entry name" value="ZINC_FINGER_C2H2_2"/>
    <property type="match status" value="1"/>
</dbReference>
<dbReference type="SUPFAM" id="SSF57667">
    <property type="entry name" value="beta-beta-alpha zinc fingers"/>
    <property type="match status" value="1"/>
</dbReference>
<feature type="region of interest" description="Disordered" evidence="7">
    <location>
        <begin position="138"/>
        <end position="172"/>
    </location>
</feature>
<dbReference type="OrthoDB" id="1589618at2759"/>
<evidence type="ECO:0000256" key="4">
    <source>
        <dbReference type="ARBA" id="ARBA00022833"/>
    </source>
</evidence>
<dbReference type="RefSeq" id="XP_044962052.1">
    <property type="nucleotide sequence ID" value="XM_045106117.1"/>
</dbReference>
<dbReference type="GO" id="GO:0008270">
    <property type="term" value="F:zinc ion binding"/>
    <property type="evidence" value="ECO:0007669"/>
    <property type="project" value="UniProtKB-KW"/>
</dbReference>
<dbReference type="Gramene" id="HORVU.MOREX.r3.7HG0748220.1">
    <property type="protein sequence ID" value="HORVU.MOREX.r3.7HG0748220.1.CDS1"/>
    <property type="gene ID" value="HORVU.MOREX.r3.7HG0748220"/>
</dbReference>
<reference evidence="10" key="1">
    <citation type="journal article" date="2012" name="Nature">
        <title>A physical, genetic and functional sequence assembly of the barley genome.</title>
        <authorList>
            <consortium name="The International Barley Genome Sequencing Consortium"/>
            <person name="Mayer K.F."/>
            <person name="Waugh R."/>
            <person name="Brown J.W."/>
            <person name="Schulman A."/>
            <person name="Langridge P."/>
            <person name="Platzer M."/>
            <person name="Fincher G.B."/>
            <person name="Muehlbauer G.J."/>
            <person name="Sato K."/>
            <person name="Close T.J."/>
            <person name="Wise R.P."/>
            <person name="Stein N."/>
        </authorList>
    </citation>
    <scope>NUCLEOTIDE SEQUENCE [LARGE SCALE GENOMIC DNA]</scope>
    <source>
        <strain evidence="10">cv. Morex</strain>
    </source>
</reference>
<organism evidence="9 10">
    <name type="scientific">Hordeum vulgare subsp. vulgare</name>
    <name type="common">Domesticated barley</name>
    <dbReference type="NCBI Taxonomy" id="112509"/>
    <lineage>
        <taxon>Eukaryota</taxon>
        <taxon>Viridiplantae</taxon>
        <taxon>Streptophyta</taxon>
        <taxon>Embryophyta</taxon>
        <taxon>Tracheophyta</taxon>
        <taxon>Spermatophyta</taxon>
        <taxon>Magnoliopsida</taxon>
        <taxon>Liliopsida</taxon>
        <taxon>Poales</taxon>
        <taxon>Poaceae</taxon>
        <taxon>BOP clade</taxon>
        <taxon>Pooideae</taxon>
        <taxon>Triticodae</taxon>
        <taxon>Triticeae</taxon>
        <taxon>Hordeinae</taxon>
        <taxon>Hordeum</taxon>
    </lineage>
</organism>